<dbReference type="RefSeq" id="WP_187479718.1">
    <property type="nucleotide sequence ID" value="NZ_CP060697.1"/>
</dbReference>
<dbReference type="GO" id="GO:0006355">
    <property type="term" value="P:regulation of DNA-templated transcription"/>
    <property type="evidence" value="ECO:0007669"/>
    <property type="project" value="TreeGrafter"/>
</dbReference>
<reference evidence="8 9" key="1">
    <citation type="submission" date="2020-08" db="EMBL/GenBank/DDBJ databases">
        <title>Sphingomonas sp. sand1-3 16S ribosomal RNA gene Genome sequencing and assembly.</title>
        <authorList>
            <person name="Kang M."/>
        </authorList>
    </citation>
    <scope>NUCLEOTIDE SEQUENCE [LARGE SCALE GENOMIC DNA]</scope>
    <source>
        <strain evidence="9">sand1-3</strain>
    </source>
</reference>
<gene>
    <name evidence="8" type="ORF">H8M03_12380</name>
</gene>
<evidence type="ECO:0000313" key="8">
    <source>
        <dbReference type="EMBL" id="QNM82763.1"/>
    </source>
</evidence>
<dbReference type="SMART" id="SM00448">
    <property type="entry name" value="REC"/>
    <property type="match status" value="1"/>
</dbReference>
<dbReference type="PANTHER" id="PTHR48111">
    <property type="entry name" value="REGULATOR OF RPOS"/>
    <property type="match status" value="1"/>
</dbReference>
<evidence type="ECO:0000256" key="4">
    <source>
        <dbReference type="ARBA" id="ARBA00023125"/>
    </source>
</evidence>
<protein>
    <submittedName>
        <fullName evidence="8">Response regulator transcription factor</fullName>
    </submittedName>
</protein>
<dbReference type="GO" id="GO:0000156">
    <property type="term" value="F:phosphorelay response regulator activity"/>
    <property type="evidence" value="ECO:0007669"/>
    <property type="project" value="TreeGrafter"/>
</dbReference>
<feature type="modified residue" description="4-aspartylphosphate" evidence="6">
    <location>
        <position position="52"/>
    </location>
</feature>
<dbReference type="AlphaFoldDB" id="A0A7G9L2B4"/>
<evidence type="ECO:0000256" key="6">
    <source>
        <dbReference type="PROSITE-ProRule" id="PRU00169"/>
    </source>
</evidence>
<keyword evidence="4" id="KW-0238">DNA-binding</keyword>
<dbReference type="EMBL" id="CP060697">
    <property type="protein sequence ID" value="QNM82763.1"/>
    <property type="molecule type" value="Genomic_DNA"/>
</dbReference>
<proteinExistence type="predicted"/>
<accession>A0A7G9L2B4</accession>
<evidence type="ECO:0000256" key="2">
    <source>
        <dbReference type="ARBA" id="ARBA00023012"/>
    </source>
</evidence>
<dbReference type="PANTHER" id="PTHR48111:SF1">
    <property type="entry name" value="TWO-COMPONENT RESPONSE REGULATOR ORR33"/>
    <property type="match status" value="1"/>
</dbReference>
<evidence type="ECO:0000256" key="3">
    <source>
        <dbReference type="ARBA" id="ARBA00023015"/>
    </source>
</evidence>
<dbReference type="Proteomes" id="UP000515861">
    <property type="component" value="Chromosome"/>
</dbReference>
<name>A0A7G9L2B4_9SPHN</name>
<dbReference type="InterPro" id="IPR011006">
    <property type="entry name" value="CheY-like_superfamily"/>
</dbReference>
<evidence type="ECO:0000259" key="7">
    <source>
        <dbReference type="PROSITE" id="PS50110"/>
    </source>
</evidence>
<dbReference type="Gene3D" id="3.40.50.2300">
    <property type="match status" value="1"/>
</dbReference>
<keyword evidence="5" id="KW-0804">Transcription</keyword>
<feature type="domain" description="Response regulatory" evidence="7">
    <location>
        <begin position="3"/>
        <end position="119"/>
    </location>
</feature>
<dbReference type="PROSITE" id="PS50110">
    <property type="entry name" value="RESPONSE_REGULATORY"/>
    <property type="match status" value="1"/>
</dbReference>
<sequence>MARIIIADDDELVVDIVRAALEARGHIVGALPDGVAVQAVLQSKRPDLLILDCNMPEKGGITALREVRAAAGSYDIPVLMLTARTAKSDEWLAYQSGADDFLRKPFDADQLVARAEALLGDSRRLRA</sequence>
<evidence type="ECO:0000313" key="9">
    <source>
        <dbReference type="Proteomes" id="UP000515861"/>
    </source>
</evidence>
<evidence type="ECO:0000256" key="1">
    <source>
        <dbReference type="ARBA" id="ARBA00022553"/>
    </source>
</evidence>
<dbReference type="InterPro" id="IPR039420">
    <property type="entry name" value="WalR-like"/>
</dbReference>
<dbReference type="InterPro" id="IPR001789">
    <property type="entry name" value="Sig_transdc_resp-reg_receiver"/>
</dbReference>
<dbReference type="CDD" id="cd17574">
    <property type="entry name" value="REC_OmpR"/>
    <property type="match status" value="1"/>
</dbReference>
<evidence type="ECO:0000256" key="5">
    <source>
        <dbReference type="ARBA" id="ARBA00023163"/>
    </source>
</evidence>
<keyword evidence="3" id="KW-0805">Transcription regulation</keyword>
<keyword evidence="9" id="KW-1185">Reference proteome</keyword>
<organism evidence="8 9">
    <name type="scientific">Sphingomonas sabuli</name>
    <dbReference type="NCBI Taxonomy" id="2764186"/>
    <lineage>
        <taxon>Bacteria</taxon>
        <taxon>Pseudomonadati</taxon>
        <taxon>Pseudomonadota</taxon>
        <taxon>Alphaproteobacteria</taxon>
        <taxon>Sphingomonadales</taxon>
        <taxon>Sphingomonadaceae</taxon>
        <taxon>Sphingomonas</taxon>
    </lineage>
</organism>
<dbReference type="Pfam" id="PF00072">
    <property type="entry name" value="Response_reg"/>
    <property type="match status" value="1"/>
</dbReference>
<dbReference type="GO" id="GO:0032993">
    <property type="term" value="C:protein-DNA complex"/>
    <property type="evidence" value="ECO:0007669"/>
    <property type="project" value="TreeGrafter"/>
</dbReference>
<dbReference type="KEGG" id="ssau:H8M03_12380"/>
<dbReference type="SUPFAM" id="SSF52172">
    <property type="entry name" value="CheY-like"/>
    <property type="match status" value="1"/>
</dbReference>
<keyword evidence="2" id="KW-0902">Two-component regulatory system</keyword>
<keyword evidence="1 6" id="KW-0597">Phosphoprotein</keyword>
<dbReference type="GO" id="GO:0000976">
    <property type="term" value="F:transcription cis-regulatory region binding"/>
    <property type="evidence" value="ECO:0007669"/>
    <property type="project" value="TreeGrafter"/>
</dbReference>
<dbReference type="GO" id="GO:0005829">
    <property type="term" value="C:cytosol"/>
    <property type="evidence" value="ECO:0007669"/>
    <property type="project" value="TreeGrafter"/>
</dbReference>